<evidence type="ECO:0000313" key="2">
    <source>
        <dbReference type="EMBL" id="MFD2602114.1"/>
    </source>
</evidence>
<sequence>MKKSLLPLCLLGLFGLCKVTAQQHLQVNDSYSAEQLVNALIDNSCAQVSNINIQGSHGNKSYGHFTNGSNTFPFTNGIVLSTGFATSATGPNNSLLSEGSTDWLGDNDLEIALGVSNTINATVLEFDFIPYTDKISFDYIFSSEQYLTSITSQNQCNYTDGFAFLIKEASGNTPYTNLAVVPDTNIPVKVNTVRGLGVCPSANEQYFDSFNDFEHPTNFNGQTVILQAKTDVMPGTTYHIKLVVADQGNNLYDSAIFLGGGSFKNVTDLGADRLFETNNPLCSGETIQLNAFTPNATGYKWYKDDVLQPVTSSTYNITSGGNYSVIVEFGLGCTSTGKIRIEESNPPVVSAYTLIQCDDNNDGITTYNLDLAYNMVTNNDTSLFVYYYLNMNDAQTSSNHITNTASFHNSTPNQIIYAQVMTPYSCFSISPITLVTSNNTLITPSPIDSCDDYGTDDGITIFDLTQRESQILQNLPSGLSLQYFISANDALLAINPIADPQNFINTTPGHQTIYARIYSSGDCYGIVPIELLVYSFGSDLNDEEITLCENKTLILDAGNSYTSYEWSTNPPQYSQRISINEPGNYSVTVTNNHGCAGTKNFIITPSGKATGANVIIDDFKGENNIVTIEPVGNGNYEFSLDDKNYQDINTFNHLPSGKYKAYIRDKNGCGTLELDFFILDYPRFFTPNNDTINDVWTIRYLNFISEAEVYIFDRYGKVITGFKGSGSWDGTLNGKPLPATDYWFVITINSRSIKGHFSLMR</sequence>
<dbReference type="InterPro" id="IPR026341">
    <property type="entry name" value="T9SS_type_B"/>
</dbReference>
<proteinExistence type="predicted"/>
<gene>
    <name evidence="2" type="ORF">ACFSR3_08600</name>
</gene>
<feature type="chain" id="PRO_5045576607" evidence="1">
    <location>
        <begin position="22"/>
        <end position="761"/>
    </location>
</feature>
<comment type="caution">
    <text evidence="2">The sequence shown here is derived from an EMBL/GenBank/DDBJ whole genome shotgun (WGS) entry which is preliminary data.</text>
</comment>
<organism evidence="2 3">
    <name type="scientific">Flavobacterium suzhouense</name>
    <dbReference type="NCBI Taxonomy" id="1529638"/>
    <lineage>
        <taxon>Bacteria</taxon>
        <taxon>Pseudomonadati</taxon>
        <taxon>Bacteroidota</taxon>
        <taxon>Flavobacteriia</taxon>
        <taxon>Flavobacteriales</taxon>
        <taxon>Flavobacteriaceae</taxon>
        <taxon>Flavobacterium</taxon>
    </lineage>
</organism>
<keyword evidence="3" id="KW-1185">Reference proteome</keyword>
<dbReference type="RefSeq" id="WP_379820607.1">
    <property type="nucleotide sequence ID" value="NZ_JBHUMD010000012.1"/>
</dbReference>
<dbReference type="Proteomes" id="UP001597480">
    <property type="component" value="Unassembled WGS sequence"/>
</dbReference>
<accession>A0ABW5NVG7</accession>
<protein>
    <submittedName>
        <fullName evidence="2">Choice-of-anchor L domain-containing protein</fullName>
    </submittedName>
</protein>
<reference evidence="3" key="1">
    <citation type="journal article" date="2019" name="Int. J. Syst. Evol. Microbiol.">
        <title>The Global Catalogue of Microorganisms (GCM) 10K type strain sequencing project: providing services to taxonomists for standard genome sequencing and annotation.</title>
        <authorList>
            <consortium name="The Broad Institute Genomics Platform"/>
            <consortium name="The Broad Institute Genome Sequencing Center for Infectious Disease"/>
            <person name="Wu L."/>
            <person name="Ma J."/>
        </authorList>
    </citation>
    <scope>NUCLEOTIDE SEQUENCE [LARGE SCALE GENOMIC DNA]</scope>
    <source>
        <strain evidence="3">KCTC 42107</strain>
    </source>
</reference>
<keyword evidence="1" id="KW-0732">Signal</keyword>
<dbReference type="InterPro" id="IPR049804">
    <property type="entry name" value="Choice_anch_L"/>
</dbReference>
<feature type="signal peptide" evidence="1">
    <location>
        <begin position="1"/>
        <end position="21"/>
    </location>
</feature>
<dbReference type="NCBIfam" id="TIGR04131">
    <property type="entry name" value="Bac_Flav_CTERM"/>
    <property type="match status" value="1"/>
</dbReference>
<dbReference type="Pfam" id="PF13585">
    <property type="entry name" value="CHU_C"/>
    <property type="match status" value="1"/>
</dbReference>
<dbReference type="EMBL" id="JBHUMD010000012">
    <property type="protein sequence ID" value="MFD2602114.1"/>
    <property type="molecule type" value="Genomic_DNA"/>
</dbReference>
<dbReference type="NCBIfam" id="NF038133">
    <property type="entry name" value="choice_anch_L"/>
    <property type="match status" value="1"/>
</dbReference>
<evidence type="ECO:0000313" key="3">
    <source>
        <dbReference type="Proteomes" id="UP001597480"/>
    </source>
</evidence>
<name>A0ABW5NVG7_9FLAO</name>
<evidence type="ECO:0000256" key="1">
    <source>
        <dbReference type="SAM" id="SignalP"/>
    </source>
</evidence>